<proteinExistence type="predicted"/>
<evidence type="ECO:0000313" key="4">
    <source>
        <dbReference type="Proteomes" id="UP000732378"/>
    </source>
</evidence>
<evidence type="ECO:0000256" key="1">
    <source>
        <dbReference type="SAM" id="MobiDB-lite"/>
    </source>
</evidence>
<feature type="domain" description="Flavin reductase like" evidence="2">
    <location>
        <begin position="21"/>
        <end position="169"/>
    </location>
</feature>
<dbReference type="EMBL" id="JAFBBZ010000001">
    <property type="protein sequence ID" value="MBM7506762.1"/>
    <property type="molecule type" value="Genomic_DNA"/>
</dbReference>
<accession>A0ABS2M6G9</accession>
<evidence type="ECO:0000313" key="3">
    <source>
        <dbReference type="EMBL" id="MBM7506762.1"/>
    </source>
</evidence>
<feature type="region of interest" description="Disordered" evidence="1">
    <location>
        <begin position="168"/>
        <end position="191"/>
    </location>
</feature>
<evidence type="ECO:0000259" key="2">
    <source>
        <dbReference type="SMART" id="SM00903"/>
    </source>
</evidence>
<dbReference type="Gene3D" id="2.30.110.10">
    <property type="entry name" value="Electron Transport, Fmn-binding Protein, Chain A"/>
    <property type="match status" value="1"/>
</dbReference>
<dbReference type="RefSeq" id="WP_193670410.1">
    <property type="nucleotide sequence ID" value="NZ_JACDTV010000014.1"/>
</dbReference>
<protein>
    <submittedName>
        <fullName evidence="3">Flavin reductase (DIM6/NTAB) family NADH-FMN oxidoreductase RutF</fullName>
    </submittedName>
</protein>
<reference evidence="3 4" key="1">
    <citation type="submission" date="2021-01" db="EMBL/GenBank/DDBJ databases">
        <title>Sequencing the genomes of 1000 actinobacteria strains.</title>
        <authorList>
            <person name="Klenk H.-P."/>
        </authorList>
    </citation>
    <scope>NUCLEOTIDE SEQUENCE [LARGE SCALE GENOMIC DNA]</scope>
    <source>
        <strain evidence="3 4">DSM 18239</strain>
    </source>
</reference>
<dbReference type="InterPro" id="IPR002563">
    <property type="entry name" value="Flavin_Rdtase-like_dom"/>
</dbReference>
<sequence>MTIHDSHPFADPDPDPVRRLRGRLGGAVSLWAAGEGALRDGLTVTSLMLAHGEEPGLLALLDPDADLTGTLLDTGRAVVSLLAWEHRYLADAFAGTAPAPGGPWRLADFEQTGWGPRLLSAPTWAGVELVGRREVGWSLEVTCRLAHVAVGDDDGPGGALGHRRGRYLRLGAGPAPGSGAGSGQGSTPGPA</sequence>
<keyword evidence="4" id="KW-1185">Reference proteome</keyword>
<dbReference type="Pfam" id="PF01613">
    <property type="entry name" value="Flavin_Reduct"/>
    <property type="match status" value="1"/>
</dbReference>
<feature type="compositionally biased region" description="Gly residues" evidence="1">
    <location>
        <begin position="174"/>
        <end position="191"/>
    </location>
</feature>
<dbReference type="SMART" id="SM00903">
    <property type="entry name" value="Flavin_Reduct"/>
    <property type="match status" value="1"/>
</dbReference>
<dbReference type="Proteomes" id="UP000732378">
    <property type="component" value="Unassembled WGS sequence"/>
</dbReference>
<name>A0ABS2M6G9_9ACTN</name>
<organism evidence="3 4">
    <name type="scientific">Nocardioides salarius</name>
    <dbReference type="NCBI Taxonomy" id="374513"/>
    <lineage>
        <taxon>Bacteria</taxon>
        <taxon>Bacillati</taxon>
        <taxon>Actinomycetota</taxon>
        <taxon>Actinomycetes</taxon>
        <taxon>Propionibacteriales</taxon>
        <taxon>Nocardioidaceae</taxon>
        <taxon>Nocardioides</taxon>
    </lineage>
</organism>
<dbReference type="SUPFAM" id="SSF50475">
    <property type="entry name" value="FMN-binding split barrel"/>
    <property type="match status" value="1"/>
</dbReference>
<comment type="caution">
    <text evidence="3">The sequence shown here is derived from an EMBL/GenBank/DDBJ whole genome shotgun (WGS) entry which is preliminary data.</text>
</comment>
<dbReference type="InterPro" id="IPR012349">
    <property type="entry name" value="Split_barrel_FMN-bd"/>
</dbReference>
<gene>
    <name evidence="3" type="ORF">JOE61_000576</name>
</gene>